<reference evidence="1" key="1">
    <citation type="submission" date="2023-06" db="EMBL/GenBank/DDBJ databases">
        <authorList>
            <consortium name="Lawrence Berkeley National Laboratory"/>
            <person name="Ahrendt S."/>
            <person name="Sahu N."/>
            <person name="Indic B."/>
            <person name="Wong-Bajracharya J."/>
            <person name="Merenyi Z."/>
            <person name="Ke H.-M."/>
            <person name="Monk M."/>
            <person name="Kocsube S."/>
            <person name="Drula E."/>
            <person name="Lipzen A."/>
            <person name="Balint B."/>
            <person name="Henrissat B."/>
            <person name="Andreopoulos B."/>
            <person name="Martin F.M."/>
            <person name="Harder C.B."/>
            <person name="Rigling D."/>
            <person name="Ford K.L."/>
            <person name="Foster G.D."/>
            <person name="Pangilinan J."/>
            <person name="Papanicolaou A."/>
            <person name="Barry K."/>
            <person name="LaButti K."/>
            <person name="Viragh M."/>
            <person name="Koriabine M."/>
            <person name="Yan M."/>
            <person name="Riley R."/>
            <person name="Champramary S."/>
            <person name="Plett K.L."/>
            <person name="Tsai I.J."/>
            <person name="Slot J."/>
            <person name="Sipos G."/>
            <person name="Plett J."/>
            <person name="Nagy L.G."/>
            <person name="Grigoriev I.V."/>
        </authorList>
    </citation>
    <scope>NUCLEOTIDE SEQUENCE</scope>
    <source>
        <strain evidence="1">ICMP 16352</strain>
    </source>
</reference>
<dbReference type="EMBL" id="JAUEPR010000100">
    <property type="protein sequence ID" value="KAK0464140.1"/>
    <property type="molecule type" value="Genomic_DNA"/>
</dbReference>
<protein>
    <submittedName>
        <fullName evidence="1">Uncharacterized protein</fullName>
    </submittedName>
</protein>
<name>A0AA39NEF6_9AGAR</name>
<accession>A0AA39NEF6</accession>
<gene>
    <name evidence="1" type="ORF">IW261DRAFT_1524502</name>
</gene>
<dbReference type="Proteomes" id="UP001175227">
    <property type="component" value="Unassembled WGS sequence"/>
</dbReference>
<evidence type="ECO:0000313" key="2">
    <source>
        <dbReference type="Proteomes" id="UP001175227"/>
    </source>
</evidence>
<dbReference type="AlphaFoldDB" id="A0AA39NEF6"/>
<organism evidence="1 2">
    <name type="scientific">Armillaria novae-zelandiae</name>
    <dbReference type="NCBI Taxonomy" id="153914"/>
    <lineage>
        <taxon>Eukaryota</taxon>
        <taxon>Fungi</taxon>
        <taxon>Dikarya</taxon>
        <taxon>Basidiomycota</taxon>
        <taxon>Agaricomycotina</taxon>
        <taxon>Agaricomycetes</taxon>
        <taxon>Agaricomycetidae</taxon>
        <taxon>Agaricales</taxon>
        <taxon>Marasmiineae</taxon>
        <taxon>Physalacriaceae</taxon>
        <taxon>Armillaria</taxon>
    </lineage>
</organism>
<comment type="caution">
    <text evidence="1">The sequence shown here is derived from an EMBL/GenBank/DDBJ whole genome shotgun (WGS) entry which is preliminary data.</text>
</comment>
<evidence type="ECO:0000313" key="1">
    <source>
        <dbReference type="EMBL" id="KAK0464140.1"/>
    </source>
</evidence>
<sequence length="137" mass="15256">MSYSSAPNPLTVLTEKLTPEKKGGLETFELGVWKVSLLKRVPLSFGKQLLDFREAVGYFKRLAVDVYTLEPVLATFFILNQLWSGVQTALLLYLSSQILRIIELGLVQGSPDTGAILKAVALRILFVAFAAVLQWER</sequence>
<proteinExistence type="predicted"/>
<keyword evidence="2" id="KW-1185">Reference proteome</keyword>